<comment type="caution">
    <text evidence="1">The sequence shown here is derived from an EMBL/GenBank/DDBJ whole genome shotgun (WGS) entry which is preliminary data.</text>
</comment>
<organism evidence="1 2">
    <name type="scientific">Planomonospora corallina</name>
    <dbReference type="NCBI Taxonomy" id="1806052"/>
    <lineage>
        <taxon>Bacteria</taxon>
        <taxon>Bacillati</taxon>
        <taxon>Actinomycetota</taxon>
        <taxon>Actinomycetes</taxon>
        <taxon>Streptosporangiales</taxon>
        <taxon>Streptosporangiaceae</taxon>
        <taxon>Planomonospora</taxon>
    </lineage>
</organism>
<accession>A0ABV8IEK4</accession>
<reference evidence="2" key="1">
    <citation type="journal article" date="2019" name="Int. J. Syst. Evol. Microbiol.">
        <title>The Global Catalogue of Microorganisms (GCM) 10K type strain sequencing project: providing services to taxonomists for standard genome sequencing and annotation.</title>
        <authorList>
            <consortium name="The Broad Institute Genomics Platform"/>
            <consortium name="The Broad Institute Genome Sequencing Center for Infectious Disease"/>
            <person name="Wu L."/>
            <person name="Ma J."/>
        </authorList>
    </citation>
    <scope>NUCLEOTIDE SEQUENCE [LARGE SCALE GENOMIC DNA]</scope>
    <source>
        <strain evidence="2">TBRC 4489</strain>
    </source>
</reference>
<evidence type="ECO:0000313" key="2">
    <source>
        <dbReference type="Proteomes" id="UP001595850"/>
    </source>
</evidence>
<proteinExistence type="predicted"/>
<sequence>MKKSQRELPKSVREPLSAFADIRGGVLILGLDGTRGFAATGVHDALKLSNDLAPLCSTDMEPALRPLIRVRDFEDVKLVGAEVPELDPAQRP</sequence>
<dbReference type="EMBL" id="JBHSBM010000024">
    <property type="protein sequence ID" value="MFC4060943.1"/>
    <property type="molecule type" value="Genomic_DNA"/>
</dbReference>
<protein>
    <submittedName>
        <fullName evidence="1">Helix-turn-helix domain-containing protein</fullName>
    </submittedName>
</protein>
<name>A0ABV8IEK4_9ACTN</name>
<dbReference type="Proteomes" id="UP001595850">
    <property type="component" value="Unassembled WGS sequence"/>
</dbReference>
<gene>
    <name evidence="1" type="ORF">ACFOWE_21785</name>
</gene>
<keyword evidence="2" id="KW-1185">Reference proteome</keyword>
<dbReference type="RefSeq" id="WP_377290663.1">
    <property type="nucleotide sequence ID" value="NZ_JBHSBM010000024.1"/>
</dbReference>
<dbReference type="InterPro" id="IPR038461">
    <property type="entry name" value="Schlafen_AlbA_2_dom_sf"/>
</dbReference>
<dbReference type="Gene3D" id="3.30.950.30">
    <property type="entry name" value="Schlafen, AAA domain"/>
    <property type="match status" value="1"/>
</dbReference>
<evidence type="ECO:0000313" key="1">
    <source>
        <dbReference type="EMBL" id="MFC4060943.1"/>
    </source>
</evidence>